<evidence type="ECO:0000259" key="1">
    <source>
        <dbReference type="Pfam" id="PF02661"/>
    </source>
</evidence>
<accession>K2KCM0</accession>
<protein>
    <submittedName>
        <fullName evidence="2">Death-on-curing protein</fullName>
    </submittedName>
</protein>
<feature type="domain" description="Fido" evidence="1">
    <location>
        <begin position="6"/>
        <end position="72"/>
    </location>
</feature>
<dbReference type="RefSeq" id="WP_008944823.1">
    <property type="nucleotide sequence ID" value="NZ_AMRL01000013.1"/>
</dbReference>
<dbReference type="InterPro" id="IPR053737">
    <property type="entry name" value="Type_II_TA_Toxin"/>
</dbReference>
<dbReference type="Gene3D" id="1.20.120.1870">
    <property type="entry name" value="Fic/DOC protein, Fido domain"/>
    <property type="match status" value="1"/>
</dbReference>
<dbReference type="eggNOG" id="COG3654">
    <property type="taxonomic scope" value="Bacteria"/>
</dbReference>
<dbReference type="EMBL" id="AMRL01000013">
    <property type="protein sequence ID" value="EKE75040.1"/>
    <property type="molecule type" value="Genomic_DNA"/>
</dbReference>
<organism evidence="2 3">
    <name type="scientific">Oceanibaculum indicum P24</name>
    <dbReference type="NCBI Taxonomy" id="1207063"/>
    <lineage>
        <taxon>Bacteria</taxon>
        <taxon>Pseudomonadati</taxon>
        <taxon>Pseudomonadota</taxon>
        <taxon>Alphaproteobacteria</taxon>
        <taxon>Rhodospirillales</taxon>
        <taxon>Oceanibaculaceae</taxon>
        <taxon>Oceanibaculum</taxon>
    </lineage>
</organism>
<sequence length="96" mass="10926">MIEPLWLTVPDVLYLHERSIELFGGSYGTREEGLLESAVMRPQQLWSYTEPPPSLSDLAASIGFGLARNHPLSMETREPLMRLFSRFCMKTAPILM</sequence>
<dbReference type="Proteomes" id="UP000006746">
    <property type="component" value="Unassembled WGS sequence"/>
</dbReference>
<proteinExistence type="predicted"/>
<dbReference type="AlphaFoldDB" id="K2KCM0"/>
<gene>
    <name evidence="2" type="ORF">P24_11085</name>
</gene>
<evidence type="ECO:0000313" key="2">
    <source>
        <dbReference type="EMBL" id="EKE75040.1"/>
    </source>
</evidence>
<reference evidence="2 3" key="1">
    <citation type="journal article" date="2012" name="J. Bacteriol.">
        <title>Genome Sequence of Oceanibaculum indicum Type Strain P24.</title>
        <authorList>
            <person name="Lai Q."/>
            <person name="Shao Z."/>
        </authorList>
    </citation>
    <scope>NUCLEOTIDE SEQUENCE [LARGE SCALE GENOMIC DNA]</scope>
    <source>
        <strain evidence="2 3">P24</strain>
    </source>
</reference>
<evidence type="ECO:0000313" key="3">
    <source>
        <dbReference type="Proteomes" id="UP000006746"/>
    </source>
</evidence>
<keyword evidence="3" id="KW-1185">Reference proteome</keyword>
<dbReference type="STRING" id="1207063.P24_11085"/>
<name>K2KCM0_9PROT</name>
<dbReference type="InterPro" id="IPR003812">
    <property type="entry name" value="Fido"/>
</dbReference>
<comment type="caution">
    <text evidence="2">The sequence shown here is derived from an EMBL/GenBank/DDBJ whole genome shotgun (WGS) entry which is preliminary data.</text>
</comment>
<dbReference type="Pfam" id="PF02661">
    <property type="entry name" value="Fic"/>
    <property type="match status" value="1"/>
</dbReference>